<dbReference type="InterPro" id="IPR001900">
    <property type="entry name" value="RNase_II/R"/>
</dbReference>
<dbReference type="EMBL" id="FUHW01000038">
    <property type="protein sequence ID" value="SJM68932.1"/>
    <property type="molecule type" value="Genomic_DNA"/>
</dbReference>
<dbReference type="Pfam" id="PF00773">
    <property type="entry name" value="RNB"/>
    <property type="match status" value="1"/>
</dbReference>
<dbReference type="SMART" id="SM00955">
    <property type="entry name" value="RNB"/>
    <property type="match status" value="1"/>
</dbReference>
<dbReference type="GO" id="GO:0003723">
    <property type="term" value="F:RNA binding"/>
    <property type="evidence" value="ECO:0007669"/>
    <property type="project" value="InterPro"/>
</dbReference>
<dbReference type="GO" id="GO:0000175">
    <property type="term" value="F:3'-5'-RNA exonuclease activity"/>
    <property type="evidence" value="ECO:0007669"/>
    <property type="project" value="TreeGrafter"/>
</dbReference>
<dbReference type="GO" id="GO:0000932">
    <property type="term" value="C:P-body"/>
    <property type="evidence" value="ECO:0007669"/>
    <property type="project" value="TreeGrafter"/>
</dbReference>
<evidence type="ECO:0000259" key="1">
    <source>
        <dbReference type="SMART" id="SM00955"/>
    </source>
</evidence>
<evidence type="ECO:0000313" key="3">
    <source>
        <dbReference type="Proteomes" id="UP000195913"/>
    </source>
</evidence>
<organism evidence="2 3">
    <name type="scientific">Arthrobacter rhombi</name>
    <dbReference type="NCBI Taxonomy" id="71253"/>
    <lineage>
        <taxon>Bacteria</taxon>
        <taxon>Bacillati</taxon>
        <taxon>Actinomycetota</taxon>
        <taxon>Actinomycetes</taxon>
        <taxon>Micrococcales</taxon>
        <taxon>Micrococcaceae</taxon>
        <taxon>Arthrobacter</taxon>
    </lineage>
</organism>
<dbReference type="InterPro" id="IPR040596">
    <property type="entry name" value="RNase_II_C_S1"/>
</dbReference>
<gene>
    <name evidence="2" type="ORF">FM101_11385</name>
</gene>
<dbReference type="Pfam" id="PF18614">
    <property type="entry name" value="RNase_II_C_S1"/>
    <property type="match status" value="1"/>
</dbReference>
<reference evidence="2 3" key="1">
    <citation type="submission" date="2017-02" db="EMBL/GenBank/DDBJ databases">
        <authorList>
            <person name="Peterson S.W."/>
        </authorList>
    </citation>
    <scope>NUCLEOTIDE SEQUENCE [LARGE SCALE GENOMIC DNA]</scope>
    <source>
        <strain evidence="2 3">B Ar 00.02</strain>
    </source>
</reference>
<feature type="domain" description="RNB" evidence="1">
    <location>
        <begin position="53"/>
        <end position="371"/>
    </location>
</feature>
<dbReference type="RefSeq" id="WP_245806687.1">
    <property type="nucleotide sequence ID" value="NZ_FUHW01000038.1"/>
</dbReference>
<sequence>MVRKLIDLKTGARQTRLAAALESLVSAMELPGQYPPEALAEAQAAIDTLVLPEHDLTDIEFVTIDPAASTDLDQAVHLAREGDGYVVSYAIADVPAFITEGGALDTETRRRGQTLYLPGHRVPLHPEIISEDAGSLLPGQRRGAYVWTFRLDANALVIDTDLTRATVCSRQKLDYAGVQADIDDGSASESLALLKEVGLKRIEAERERGGASLRIPEQEVEVDDDGVPFLATRAALPVEDWNAQISLLTGMEAARIMLEGGIGILRTMPAPDEHGSRAFRREAASLGTPWQQGVPYGEFLRSLDVTEPRQLAIMHAATSLFRGAGYTAFDGELPAERSQAAIAAPYAHTTAPLRRLVDRFSLVVCEHLVRGVEVPEGIRRALPLLPELMQSSNQVAGTAERAAIDTVEAALLSDRIGETFEAITLNGTSPEQAAKAHENGDAPGGRLQILDPAVNARFLGRAEAGERVQAELVQADIEKHTVLFTIP</sequence>
<dbReference type="SUPFAM" id="SSF50249">
    <property type="entry name" value="Nucleic acid-binding proteins"/>
    <property type="match status" value="1"/>
</dbReference>
<dbReference type="GO" id="GO:0006402">
    <property type="term" value="P:mRNA catabolic process"/>
    <property type="evidence" value="ECO:0007669"/>
    <property type="project" value="TreeGrafter"/>
</dbReference>
<dbReference type="InterPro" id="IPR012340">
    <property type="entry name" value="NA-bd_OB-fold"/>
</dbReference>
<dbReference type="Proteomes" id="UP000195913">
    <property type="component" value="Unassembled WGS sequence"/>
</dbReference>
<accession>A0A1R4GLZ2</accession>
<name>A0A1R4GLZ2_9MICC</name>
<dbReference type="AlphaFoldDB" id="A0A1R4GLZ2"/>
<dbReference type="PANTHER" id="PTHR23355">
    <property type="entry name" value="RIBONUCLEASE"/>
    <property type="match status" value="1"/>
</dbReference>
<dbReference type="PANTHER" id="PTHR23355:SF42">
    <property type="entry name" value="RIBONUCLEASE II, CHLOROPLASTIC_MITOCHONDRIAL"/>
    <property type="match status" value="1"/>
</dbReference>
<evidence type="ECO:0000313" key="2">
    <source>
        <dbReference type="EMBL" id="SJM68932.1"/>
    </source>
</evidence>
<keyword evidence="3" id="KW-1185">Reference proteome</keyword>
<dbReference type="InterPro" id="IPR050180">
    <property type="entry name" value="RNR_Ribonuclease"/>
</dbReference>
<proteinExistence type="predicted"/>
<protein>
    <submittedName>
        <fullName evidence="2">Ribonuclease II</fullName>
    </submittedName>
</protein>